<reference evidence="8" key="1">
    <citation type="submission" date="2014-12" db="EMBL/GenBank/DDBJ databases">
        <title>Genome sequence of Clostridium beijerinckii strain 59B.</title>
        <authorList>
            <person name="Little G.T."/>
            <person name="Minton N.P."/>
        </authorList>
    </citation>
    <scope>NUCLEOTIDE SEQUENCE [LARGE SCALE GENOMIC DNA]</scope>
    <source>
        <strain evidence="8">59B</strain>
    </source>
</reference>
<dbReference type="InterPro" id="IPR004089">
    <property type="entry name" value="MCPsignal_dom"/>
</dbReference>
<dbReference type="PROSITE" id="PS50111">
    <property type="entry name" value="CHEMOTAXIS_TRANSDUC_2"/>
    <property type="match status" value="1"/>
</dbReference>
<dbReference type="SUPFAM" id="SSF158472">
    <property type="entry name" value="HAMP domain-like"/>
    <property type="match status" value="1"/>
</dbReference>
<dbReference type="FunFam" id="1.10.287.950:FF:000001">
    <property type="entry name" value="Methyl-accepting chemotaxis sensory transducer"/>
    <property type="match status" value="1"/>
</dbReference>
<dbReference type="Pfam" id="PF00672">
    <property type="entry name" value="HAMP"/>
    <property type="match status" value="1"/>
</dbReference>
<evidence type="ECO:0000313" key="8">
    <source>
        <dbReference type="Proteomes" id="UP000031866"/>
    </source>
</evidence>
<dbReference type="Gene3D" id="1.10.287.950">
    <property type="entry name" value="Methyl-accepting chemotaxis protein"/>
    <property type="match status" value="1"/>
</dbReference>
<feature type="transmembrane region" description="Helical" evidence="4">
    <location>
        <begin position="13"/>
        <end position="35"/>
    </location>
</feature>
<dbReference type="PROSITE" id="PS50885">
    <property type="entry name" value="HAMP"/>
    <property type="match status" value="2"/>
</dbReference>
<dbReference type="GO" id="GO:0004888">
    <property type="term" value="F:transmembrane signaling receptor activity"/>
    <property type="evidence" value="ECO:0007669"/>
    <property type="project" value="InterPro"/>
</dbReference>
<feature type="domain" description="Methyl-accepting transducer" evidence="5">
    <location>
        <begin position="668"/>
        <end position="897"/>
    </location>
</feature>
<dbReference type="PRINTS" id="PR00260">
    <property type="entry name" value="CHEMTRNSDUCR"/>
</dbReference>
<gene>
    <name evidence="7" type="ORF">LF65_04520</name>
</gene>
<dbReference type="GO" id="GO:0006935">
    <property type="term" value="P:chemotaxis"/>
    <property type="evidence" value="ECO:0007669"/>
    <property type="project" value="UniProtKB-KW"/>
</dbReference>
<dbReference type="STRING" id="1520.LF65_04520"/>
<dbReference type="AlphaFoldDB" id="A0A0B5QS31"/>
<proteinExistence type="inferred from homology"/>
<dbReference type="Pfam" id="PF00015">
    <property type="entry name" value="MCPsignal"/>
    <property type="match status" value="1"/>
</dbReference>
<evidence type="ECO:0000256" key="4">
    <source>
        <dbReference type="SAM" id="Phobius"/>
    </source>
</evidence>
<evidence type="ECO:0000256" key="1">
    <source>
        <dbReference type="ARBA" id="ARBA00022500"/>
    </source>
</evidence>
<dbReference type="Proteomes" id="UP000031866">
    <property type="component" value="Chromosome"/>
</dbReference>
<dbReference type="PANTHER" id="PTHR43531:SF11">
    <property type="entry name" value="METHYL-ACCEPTING CHEMOTAXIS PROTEIN 3"/>
    <property type="match status" value="1"/>
</dbReference>
<organism evidence="7 8">
    <name type="scientific">Clostridium beijerinckii</name>
    <name type="common">Clostridium MP</name>
    <dbReference type="NCBI Taxonomy" id="1520"/>
    <lineage>
        <taxon>Bacteria</taxon>
        <taxon>Bacillati</taxon>
        <taxon>Bacillota</taxon>
        <taxon>Clostridia</taxon>
        <taxon>Eubacteriales</taxon>
        <taxon>Clostridiaceae</taxon>
        <taxon>Clostridium</taxon>
    </lineage>
</organism>
<dbReference type="GO" id="GO:0005886">
    <property type="term" value="C:plasma membrane"/>
    <property type="evidence" value="ECO:0007669"/>
    <property type="project" value="TreeGrafter"/>
</dbReference>
<dbReference type="Pfam" id="PF18947">
    <property type="entry name" value="HAMP_2"/>
    <property type="match status" value="1"/>
</dbReference>
<dbReference type="InterPro" id="IPR051310">
    <property type="entry name" value="MCP_chemotaxis"/>
</dbReference>
<dbReference type="CDD" id="cd11386">
    <property type="entry name" value="MCP_signal"/>
    <property type="match status" value="1"/>
</dbReference>
<evidence type="ECO:0000256" key="2">
    <source>
        <dbReference type="ARBA" id="ARBA00029447"/>
    </source>
</evidence>
<dbReference type="InterPro" id="IPR004090">
    <property type="entry name" value="Chemotax_Me-accpt_rcpt"/>
</dbReference>
<evidence type="ECO:0000259" key="5">
    <source>
        <dbReference type="PROSITE" id="PS50111"/>
    </source>
</evidence>
<dbReference type="PANTHER" id="PTHR43531">
    <property type="entry name" value="PROTEIN ICFG"/>
    <property type="match status" value="1"/>
</dbReference>
<keyword evidence="3" id="KW-0807">Transducer</keyword>
<dbReference type="CDD" id="cd06225">
    <property type="entry name" value="HAMP"/>
    <property type="match status" value="2"/>
</dbReference>
<dbReference type="SUPFAM" id="SSF58104">
    <property type="entry name" value="Methyl-accepting chemotaxis protein (MCP) signaling domain"/>
    <property type="match status" value="1"/>
</dbReference>
<dbReference type="EMBL" id="CP010086">
    <property type="protein sequence ID" value="AJH01057.1"/>
    <property type="molecule type" value="Genomic_DNA"/>
</dbReference>
<feature type="domain" description="HAMP" evidence="6">
    <location>
        <begin position="566"/>
        <end position="618"/>
    </location>
</feature>
<keyword evidence="4" id="KW-0472">Membrane</keyword>
<evidence type="ECO:0000259" key="6">
    <source>
        <dbReference type="PROSITE" id="PS50885"/>
    </source>
</evidence>
<keyword evidence="1" id="KW-0145">Chemotaxis</keyword>
<dbReference type="InterPro" id="IPR003660">
    <property type="entry name" value="HAMP_dom"/>
</dbReference>
<evidence type="ECO:0000313" key="7">
    <source>
        <dbReference type="EMBL" id="AJH01057.1"/>
    </source>
</evidence>
<dbReference type="SMART" id="SM00283">
    <property type="entry name" value="MA"/>
    <property type="match status" value="1"/>
</dbReference>
<dbReference type="SMART" id="SM00304">
    <property type="entry name" value="HAMP"/>
    <property type="match status" value="2"/>
</dbReference>
<dbReference type="Pfam" id="PF12729">
    <property type="entry name" value="4HB_MCP_1"/>
    <property type="match status" value="1"/>
</dbReference>
<accession>A0A0B5QS31</accession>
<dbReference type="KEGG" id="cbei:LF65_04520"/>
<evidence type="ECO:0000256" key="3">
    <source>
        <dbReference type="PROSITE-ProRule" id="PRU00284"/>
    </source>
</evidence>
<dbReference type="RefSeq" id="WP_041899126.1">
    <property type="nucleotide sequence ID" value="NZ_CP010086.2"/>
</dbReference>
<keyword evidence="4" id="KW-0812">Transmembrane</keyword>
<protein>
    <submittedName>
        <fullName evidence="7">Chemotaxis protein</fullName>
    </submittedName>
</protein>
<feature type="domain" description="HAMP" evidence="6">
    <location>
        <begin position="213"/>
        <end position="265"/>
    </location>
</feature>
<sequence>MKWFLNLKIRSKILTAFLGIVILMGIVGSVGIFNLQKISKLDSDLYEDNTKAISFASTIQVNLQKNKVLCRTLLIETDTYKNNESKNIISKNDGEIDKAMEELKLTLKDQELVNEYNNLKVNMDKYRPLRDKFIDLALQNKDTEAVGIMNGDAGIFSSNIDNSATKLIELKEAEGKVKADINSKAASSAIIIMLVVISMGIVIALVFGIIISGLISRPINKVLTILGEMSKGHLGERVDISTNDEIGQMAKVMDSFSNTLQNDVIGAMNKIAKGNMDINIVAKDEKDEIAPALNKVVENVRMLVTDVNMLSNSAIEGKFETRADAGKHEGDFRKVIDGVNGTLDTVVDKAVWYEAIIDAIPFPIHVTDNDMNWTYMNKSFENLMINQGVIRDRKFGYGLACSHAGANICNTEKCGIKQLHKGKSESFFEWCGMSNKQDTSYLKNKNGENVGYVEVVTDLTPIIRVSDYTKGEVKRLEGNLKLLAYGNTNFDLKIKEADQFTDEVSRQFEGIYNSLKDVKSAIDNLIFDAKMLSNAAIEGKLDIRADETKHSGDFKQVVEGVNQLIGAMVEPIKEVTSVMSEISKGNLDVPVSENYKGEFGILAKAVNETENGLKRVVGEISDIIGQISQGNLNIENAKEFHGNFNSISISLNTIIDSLNSVLSEINNVSEQVYTGASQVSDGSQLLSQGATEQASAIEQLTSSITEIAAQTKENAFNANQAKELALEVKVNAEQGSRHMNEMLKSMSEINESSANISKIIKVIDEIAFQTNILALNAAVEAARAGQHGKGFAVVAEEVRNLAARSANAAKETTALIEGSIKKSENGTEIANNTAKALYEIVDGVSKAATLVSEIAASSDEQATGISQVNLGIEQVSQVVQTNSATAEESAAASEELSSQSELLKDLVSSFKLKNDNSRGRVSKNSKNYILRQSYDIGDNSLDKEVAVTSNKKRIKLSDSEFGKY</sequence>
<dbReference type="Gene3D" id="1.20.120.1530">
    <property type="match status" value="2"/>
</dbReference>
<dbReference type="InterPro" id="IPR024478">
    <property type="entry name" value="HlyB_4HB_MCP"/>
</dbReference>
<name>A0A0B5QS31_CLOBE</name>
<dbReference type="OrthoDB" id="9814363at2"/>
<feature type="transmembrane region" description="Helical" evidence="4">
    <location>
        <begin position="190"/>
        <end position="215"/>
    </location>
</feature>
<comment type="similarity">
    <text evidence="2">Belongs to the methyl-accepting chemotaxis (MCP) protein family.</text>
</comment>
<keyword evidence="4" id="KW-1133">Transmembrane helix</keyword>
<dbReference type="GO" id="GO:0007165">
    <property type="term" value="P:signal transduction"/>
    <property type="evidence" value="ECO:0007669"/>
    <property type="project" value="UniProtKB-KW"/>
</dbReference>